<dbReference type="OrthoDB" id="5409477at2759"/>
<dbReference type="InterPro" id="IPR040107">
    <property type="entry name" value="Snu23"/>
</dbReference>
<evidence type="ECO:0000256" key="3">
    <source>
        <dbReference type="ARBA" id="ARBA00022833"/>
    </source>
</evidence>
<comment type="caution">
    <text evidence="7">The sequence shown here is derived from an EMBL/GenBank/DDBJ whole genome shotgun (WGS) entry which is preliminary data.</text>
</comment>
<feature type="compositionally biased region" description="Basic and acidic residues" evidence="5">
    <location>
        <begin position="420"/>
        <end position="445"/>
    </location>
</feature>
<keyword evidence="4" id="KW-0539">Nucleus</keyword>
<accession>A0A9P4PUQ0</accession>
<keyword evidence="2" id="KW-0863">Zinc-finger</keyword>
<feature type="region of interest" description="Disordered" evidence="5">
    <location>
        <begin position="420"/>
        <end position="464"/>
    </location>
</feature>
<keyword evidence="8" id="KW-1185">Reference proteome</keyword>
<evidence type="ECO:0000256" key="4">
    <source>
        <dbReference type="ARBA" id="ARBA00023242"/>
    </source>
</evidence>
<reference evidence="7" key="1">
    <citation type="journal article" date="2020" name="Stud. Mycol.">
        <title>101 Dothideomycetes genomes: a test case for predicting lifestyles and emergence of pathogens.</title>
        <authorList>
            <person name="Haridas S."/>
            <person name="Albert R."/>
            <person name="Binder M."/>
            <person name="Bloem J."/>
            <person name="Labutti K."/>
            <person name="Salamov A."/>
            <person name="Andreopoulos B."/>
            <person name="Baker S."/>
            <person name="Barry K."/>
            <person name="Bills G."/>
            <person name="Bluhm B."/>
            <person name="Cannon C."/>
            <person name="Castanera R."/>
            <person name="Culley D."/>
            <person name="Daum C."/>
            <person name="Ezra D."/>
            <person name="Gonzalez J."/>
            <person name="Henrissat B."/>
            <person name="Kuo A."/>
            <person name="Liang C."/>
            <person name="Lipzen A."/>
            <person name="Lutzoni F."/>
            <person name="Magnuson J."/>
            <person name="Mondo S."/>
            <person name="Nolan M."/>
            <person name="Ohm R."/>
            <person name="Pangilinan J."/>
            <person name="Park H.-J."/>
            <person name="Ramirez L."/>
            <person name="Alfaro M."/>
            <person name="Sun H."/>
            <person name="Tritt A."/>
            <person name="Yoshinaga Y."/>
            <person name="Zwiers L.-H."/>
            <person name="Turgeon B."/>
            <person name="Goodwin S."/>
            <person name="Spatafora J."/>
            <person name="Crous P."/>
            <person name="Grigoriev I."/>
        </authorList>
    </citation>
    <scope>NUCLEOTIDE SEQUENCE</scope>
    <source>
        <strain evidence="7">CBS 690.94</strain>
    </source>
</reference>
<dbReference type="AlphaFoldDB" id="A0A9P4PUQ0"/>
<keyword evidence="3" id="KW-0862">Zinc</keyword>
<evidence type="ECO:0000313" key="8">
    <source>
        <dbReference type="Proteomes" id="UP000799764"/>
    </source>
</evidence>
<keyword evidence="1" id="KW-0479">Metal-binding</keyword>
<feature type="domain" description="C2H2-type" evidence="6">
    <location>
        <begin position="366"/>
        <end position="388"/>
    </location>
</feature>
<dbReference type="Pfam" id="PF12874">
    <property type="entry name" value="zf-met"/>
    <property type="match status" value="1"/>
</dbReference>
<dbReference type="Proteomes" id="UP000799764">
    <property type="component" value="Unassembled WGS sequence"/>
</dbReference>
<dbReference type="PROSITE" id="PS00028">
    <property type="entry name" value="ZINC_FINGER_C2H2_1"/>
    <property type="match status" value="1"/>
</dbReference>
<gene>
    <name evidence="7" type="ORF">P171DRAFT_440145</name>
</gene>
<feature type="region of interest" description="Disordered" evidence="5">
    <location>
        <begin position="169"/>
        <end position="193"/>
    </location>
</feature>
<dbReference type="GO" id="GO:0000398">
    <property type="term" value="P:mRNA splicing, via spliceosome"/>
    <property type="evidence" value="ECO:0007669"/>
    <property type="project" value="InterPro"/>
</dbReference>
<dbReference type="PANTHER" id="PTHR45986">
    <property type="entry name" value="ZINC FINGER MATRIN-TYPE PROTEIN 2"/>
    <property type="match status" value="1"/>
</dbReference>
<evidence type="ECO:0000256" key="5">
    <source>
        <dbReference type="SAM" id="MobiDB-lite"/>
    </source>
</evidence>
<dbReference type="SUPFAM" id="SSF57667">
    <property type="entry name" value="beta-beta-alpha zinc fingers"/>
    <property type="match status" value="1"/>
</dbReference>
<evidence type="ECO:0000256" key="2">
    <source>
        <dbReference type="ARBA" id="ARBA00022771"/>
    </source>
</evidence>
<protein>
    <recommendedName>
        <fullName evidence="6">C2H2-type domain-containing protein</fullName>
    </recommendedName>
</protein>
<dbReference type="GO" id="GO:0003676">
    <property type="term" value="F:nucleic acid binding"/>
    <property type="evidence" value="ECO:0007669"/>
    <property type="project" value="InterPro"/>
</dbReference>
<feature type="region of interest" description="Disordered" evidence="5">
    <location>
        <begin position="296"/>
        <end position="322"/>
    </location>
</feature>
<dbReference type="GO" id="GO:0005681">
    <property type="term" value="C:spliceosomal complex"/>
    <property type="evidence" value="ECO:0007669"/>
    <property type="project" value="InterPro"/>
</dbReference>
<dbReference type="InterPro" id="IPR036236">
    <property type="entry name" value="Znf_C2H2_sf"/>
</dbReference>
<evidence type="ECO:0000259" key="6">
    <source>
        <dbReference type="PROSITE" id="PS00028"/>
    </source>
</evidence>
<sequence>MDAAPNCAICNAPPYPECPCEAERLQIAVKQAEHRAMEEQLTEIRDWVISHARQHILNQFERLTTTRKAQHSAYLATLPNYTVYMQYSGHPPIHAIYIENLQRQIAEAHAELKRGIDADWRASVLRYPDVLDYFYSLVQLRIPDERSPQVVEPPFAAAGYADRGFASQIAKEKKKKRRDSSLAPPERGMHMDEPPMHAVLGRVRGPPAAPTPPLAGGISAFAIYTHAYLDRDNLPASTPSASREPRVAYHLDLHSARHTAAMDKKSGAYGGATGGGDTDFRKTFDREKYALLAKEREQREREEGKARYEAKQEGRSYRRRASTPEDLRMAEVRTSRVDVASLVGKTMLVPAGSGVGKRGKSAGFYCEACDITLRDSPSWIEHLNSKQHLGNTGQSMDVRRATLDEVRERLRYLSRKRREAMQKEELDLDKRLDQRREEEDKEREAKRQKRNEKRRAKKDAWDEF</sequence>
<dbReference type="InterPro" id="IPR013087">
    <property type="entry name" value="Znf_C2H2_type"/>
</dbReference>
<dbReference type="GO" id="GO:0046540">
    <property type="term" value="C:U4/U6 x U5 tri-snRNP complex"/>
    <property type="evidence" value="ECO:0007669"/>
    <property type="project" value="TreeGrafter"/>
</dbReference>
<feature type="compositionally biased region" description="Basic residues" evidence="5">
    <location>
        <begin position="446"/>
        <end position="457"/>
    </location>
</feature>
<proteinExistence type="predicted"/>
<dbReference type="GO" id="GO:0008270">
    <property type="term" value="F:zinc ion binding"/>
    <property type="evidence" value="ECO:0007669"/>
    <property type="project" value="UniProtKB-KW"/>
</dbReference>
<dbReference type="EMBL" id="MU001494">
    <property type="protein sequence ID" value="KAF2449668.1"/>
    <property type="molecule type" value="Genomic_DNA"/>
</dbReference>
<dbReference type="PANTHER" id="PTHR45986:SF1">
    <property type="entry name" value="ZINC FINGER MATRIN-TYPE PROTEIN 2"/>
    <property type="match status" value="1"/>
</dbReference>
<dbReference type="InterPro" id="IPR003604">
    <property type="entry name" value="Matrin/U1-like-C_Znf_C2H2"/>
</dbReference>
<organism evidence="7 8">
    <name type="scientific">Karstenula rhodostoma CBS 690.94</name>
    <dbReference type="NCBI Taxonomy" id="1392251"/>
    <lineage>
        <taxon>Eukaryota</taxon>
        <taxon>Fungi</taxon>
        <taxon>Dikarya</taxon>
        <taxon>Ascomycota</taxon>
        <taxon>Pezizomycotina</taxon>
        <taxon>Dothideomycetes</taxon>
        <taxon>Pleosporomycetidae</taxon>
        <taxon>Pleosporales</taxon>
        <taxon>Massarineae</taxon>
        <taxon>Didymosphaeriaceae</taxon>
        <taxon>Karstenula</taxon>
    </lineage>
</organism>
<dbReference type="SMART" id="SM00451">
    <property type="entry name" value="ZnF_U1"/>
    <property type="match status" value="1"/>
</dbReference>
<name>A0A9P4PUQ0_9PLEO</name>
<evidence type="ECO:0000313" key="7">
    <source>
        <dbReference type="EMBL" id="KAF2449668.1"/>
    </source>
</evidence>
<evidence type="ECO:0000256" key="1">
    <source>
        <dbReference type="ARBA" id="ARBA00022723"/>
    </source>
</evidence>